<comment type="caution">
    <text evidence="1">The sequence shown here is derived from an EMBL/GenBank/DDBJ whole genome shotgun (WGS) entry which is preliminary data.</text>
</comment>
<protein>
    <submittedName>
        <fullName evidence="1">Uncharacterized protein</fullName>
    </submittedName>
</protein>
<sequence length="178" mass="19283">MGSQIIALSERLSTCEGPSNAARRKSHKASVPSEIYALIVSPCLRLLVASFGGPCRWRFAPGPRPAKARPQGVIGKPREGVVTQRRLCWHGDRCGVVANCFAHAGLFRTVVSDPDDDQPDDDRTGSDLHEAVHEIAGQEVEGDFETFPLADAAVPVVAPATDAGIVYTWWPRRGRRAT</sequence>
<dbReference type="EMBL" id="JABSTR010000005">
    <property type="protein sequence ID" value="KAH9369493.1"/>
    <property type="molecule type" value="Genomic_DNA"/>
</dbReference>
<accession>A0A9J6G2G8</accession>
<evidence type="ECO:0000313" key="1">
    <source>
        <dbReference type="EMBL" id="KAH9369493.1"/>
    </source>
</evidence>
<gene>
    <name evidence="1" type="ORF">HPB48_014327</name>
</gene>
<proteinExistence type="predicted"/>
<dbReference type="Proteomes" id="UP000821853">
    <property type="component" value="Chromosome 3"/>
</dbReference>
<keyword evidence="2" id="KW-1185">Reference proteome</keyword>
<dbReference type="AlphaFoldDB" id="A0A9J6G2G8"/>
<name>A0A9J6G2G8_HAELO</name>
<dbReference type="VEuPathDB" id="VectorBase:HLOH_045495"/>
<evidence type="ECO:0000313" key="2">
    <source>
        <dbReference type="Proteomes" id="UP000821853"/>
    </source>
</evidence>
<organism evidence="1 2">
    <name type="scientific">Haemaphysalis longicornis</name>
    <name type="common">Bush tick</name>
    <dbReference type="NCBI Taxonomy" id="44386"/>
    <lineage>
        <taxon>Eukaryota</taxon>
        <taxon>Metazoa</taxon>
        <taxon>Ecdysozoa</taxon>
        <taxon>Arthropoda</taxon>
        <taxon>Chelicerata</taxon>
        <taxon>Arachnida</taxon>
        <taxon>Acari</taxon>
        <taxon>Parasitiformes</taxon>
        <taxon>Ixodida</taxon>
        <taxon>Ixodoidea</taxon>
        <taxon>Ixodidae</taxon>
        <taxon>Haemaphysalinae</taxon>
        <taxon>Haemaphysalis</taxon>
    </lineage>
</organism>
<reference evidence="1 2" key="1">
    <citation type="journal article" date="2020" name="Cell">
        <title>Large-Scale Comparative Analyses of Tick Genomes Elucidate Their Genetic Diversity and Vector Capacities.</title>
        <authorList>
            <consortium name="Tick Genome and Microbiome Consortium (TIGMIC)"/>
            <person name="Jia N."/>
            <person name="Wang J."/>
            <person name="Shi W."/>
            <person name="Du L."/>
            <person name="Sun Y."/>
            <person name="Zhan W."/>
            <person name="Jiang J.F."/>
            <person name="Wang Q."/>
            <person name="Zhang B."/>
            <person name="Ji P."/>
            <person name="Bell-Sakyi L."/>
            <person name="Cui X.M."/>
            <person name="Yuan T.T."/>
            <person name="Jiang B.G."/>
            <person name="Yang W.F."/>
            <person name="Lam T.T."/>
            <person name="Chang Q.C."/>
            <person name="Ding S.J."/>
            <person name="Wang X.J."/>
            <person name="Zhu J.G."/>
            <person name="Ruan X.D."/>
            <person name="Zhao L."/>
            <person name="Wei J.T."/>
            <person name="Ye R.Z."/>
            <person name="Que T.C."/>
            <person name="Du C.H."/>
            <person name="Zhou Y.H."/>
            <person name="Cheng J.X."/>
            <person name="Dai P.F."/>
            <person name="Guo W.B."/>
            <person name="Han X.H."/>
            <person name="Huang E.J."/>
            <person name="Li L.F."/>
            <person name="Wei W."/>
            <person name="Gao Y.C."/>
            <person name="Liu J.Z."/>
            <person name="Shao H.Z."/>
            <person name="Wang X."/>
            <person name="Wang C.C."/>
            <person name="Yang T.C."/>
            <person name="Huo Q.B."/>
            <person name="Li W."/>
            <person name="Chen H.Y."/>
            <person name="Chen S.E."/>
            <person name="Zhou L.G."/>
            <person name="Ni X.B."/>
            <person name="Tian J.H."/>
            <person name="Sheng Y."/>
            <person name="Liu T."/>
            <person name="Pan Y.S."/>
            <person name="Xia L.Y."/>
            <person name="Li J."/>
            <person name="Zhao F."/>
            <person name="Cao W.C."/>
        </authorList>
    </citation>
    <scope>NUCLEOTIDE SEQUENCE [LARGE SCALE GENOMIC DNA]</scope>
    <source>
        <strain evidence="1">HaeL-2018</strain>
    </source>
</reference>